<keyword evidence="1" id="KW-0175">Coiled coil</keyword>
<feature type="region of interest" description="Disordered" evidence="2">
    <location>
        <begin position="1"/>
        <end position="40"/>
    </location>
</feature>
<name>A0A3A3A6W1_9EURO</name>
<gene>
    <name evidence="3" type="ORF">PHISCL_01978</name>
</gene>
<evidence type="ECO:0000313" key="4">
    <source>
        <dbReference type="Proteomes" id="UP000266188"/>
    </source>
</evidence>
<keyword evidence="4" id="KW-1185">Reference proteome</keyword>
<protein>
    <submittedName>
        <fullName evidence="3">Uncharacterized protein</fullName>
    </submittedName>
</protein>
<evidence type="ECO:0000256" key="2">
    <source>
        <dbReference type="SAM" id="MobiDB-lite"/>
    </source>
</evidence>
<sequence>MGADHRHFGIARFGLRKKPKPASISTVTDVKAPLPSPSDVPRVLLPHVEIQLNMHQHNGLFEASSSERQNGSVEPAAQSSPSPDPPNGDAPSTEWSSAVGHATTGKSGRVIHTLQEDIARLTRECSLYRSRAEETQRMNEAFKTQVQNMAERLRNLELANETNLHSISRKDRKIEELRSEAQNERNRRNRAESETNKTNQLMAEARDEFNRKCAELQEITNHSRTQYDVLVSSRQREQTEQLRKLKSIRDEFAALQQEHENKNAQLERLDTVMAQKNREIEINKENFEKLFEDYEAYKKMRDLEVRQLIENGHRNEASIDRSLASLKKTEGEMKWAIRMNELEGAE</sequence>
<dbReference type="OrthoDB" id="3918393at2759"/>
<dbReference type="Proteomes" id="UP000266188">
    <property type="component" value="Unassembled WGS sequence"/>
</dbReference>
<feature type="region of interest" description="Disordered" evidence="2">
    <location>
        <begin position="63"/>
        <end position="108"/>
    </location>
</feature>
<reference evidence="4" key="1">
    <citation type="submission" date="2017-02" db="EMBL/GenBank/DDBJ databases">
        <authorList>
            <person name="Tafer H."/>
            <person name="Lopandic K."/>
        </authorList>
    </citation>
    <scope>NUCLEOTIDE SEQUENCE [LARGE SCALE GENOMIC DNA]</scope>
    <source>
        <strain evidence="4">CBS 366.77</strain>
    </source>
</reference>
<organism evidence="3 4">
    <name type="scientific">Aspergillus sclerotialis</name>
    <dbReference type="NCBI Taxonomy" id="2070753"/>
    <lineage>
        <taxon>Eukaryota</taxon>
        <taxon>Fungi</taxon>
        <taxon>Dikarya</taxon>
        <taxon>Ascomycota</taxon>
        <taxon>Pezizomycotina</taxon>
        <taxon>Eurotiomycetes</taxon>
        <taxon>Eurotiomycetidae</taxon>
        <taxon>Eurotiales</taxon>
        <taxon>Aspergillaceae</taxon>
        <taxon>Aspergillus</taxon>
        <taxon>Aspergillus subgen. Polypaecilum</taxon>
    </lineage>
</organism>
<feature type="coiled-coil region" evidence="1">
    <location>
        <begin position="111"/>
        <end position="208"/>
    </location>
</feature>
<dbReference type="AlphaFoldDB" id="A0A3A3A6W1"/>
<proteinExistence type="predicted"/>
<evidence type="ECO:0000313" key="3">
    <source>
        <dbReference type="EMBL" id="RJE25715.1"/>
    </source>
</evidence>
<accession>A0A3A3A6W1</accession>
<feature type="coiled-coil region" evidence="1">
    <location>
        <begin position="238"/>
        <end position="286"/>
    </location>
</feature>
<evidence type="ECO:0000256" key="1">
    <source>
        <dbReference type="SAM" id="Coils"/>
    </source>
</evidence>
<comment type="caution">
    <text evidence="3">The sequence shown here is derived from an EMBL/GenBank/DDBJ whole genome shotgun (WGS) entry which is preliminary data.</text>
</comment>
<dbReference type="EMBL" id="MVGC01000040">
    <property type="protein sequence ID" value="RJE25715.1"/>
    <property type="molecule type" value="Genomic_DNA"/>
</dbReference>
<dbReference type="STRING" id="2070753.A0A3A3A6W1"/>
<feature type="compositionally biased region" description="Polar residues" evidence="2">
    <location>
        <begin position="63"/>
        <end position="72"/>
    </location>
</feature>